<dbReference type="PANTHER" id="PTHR33728:SF3">
    <property type="entry name" value="MULTIDRUG RESISTANCE PROTEIN"/>
    <property type="match status" value="1"/>
</dbReference>
<feature type="region of interest" description="Disordered" evidence="1">
    <location>
        <begin position="96"/>
        <end position="196"/>
    </location>
</feature>
<keyword evidence="2" id="KW-0812">Transmembrane</keyword>
<gene>
    <name evidence="3" type="ORF">E2562_039423</name>
</gene>
<evidence type="ECO:0000313" key="3">
    <source>
        <dbReference type="EMBL" id="KAF0904999.1"/>
    </source>
</evidence>
<protein>
    <submittedName>
        <fullName evidence="3">Uncharacterized protein</fullName>
    </submittedName>
</protein>
<proteinExistence type="predicted"/>
<keyword evidence="4" id="KW-1185">Reference proteome</keyword>
<feature type="compositionally biased region" description="Basic and acidic residues" evidence="1">
    <location>
        <begin position="186"/>
        <end position="196"/>
    </location>
</feature>
<feature type="transmembrane region" description="Helical" evidence="2">
    <location>
        <begin position="12"/>
        <end position="32"/>
    </location>
</feature>
<name>A0A6G1CY35_9ORYZ</name>
<reference evidence="3 4" key="1">
    <citation type="submission" date="2019-11" db="EMBL/GenBank/DDBJ databases">
        <title>Whole genome sequence of Oryza granulata.</title>
        <authorList>
            <person name="Li W."/>
        </authorList>
    </citation>
    <scope>NUCLEOTIDE SEQUENCE [LARGE SCALE GENOMIC DNA]</scope>
    <source>
        <strain evidence="4">cv. Menghai</strain>
        <tissue evidence="3">Leaf</tissue>
    </source>
</reference>
<comment type="caution">
    <text evidence="3">The sequence shown here is derived from an EMBL/GenBank/DDBJ whole genome shotgun (WGS) entry which is preliminary data.</text>
</comment>
<dbReference type="EMBL" id="SPHZ02000008">
    <property type="protein sequence ID" value="KAF0904999.1"/>
    <property type="molecule type" value="Genomic_DNA"/>
</dbReference>
<evidence type="ECO:0000256" key="1">
    <source>
        <dbReference type="SAM" id="MobiDB-lite"/>
    </source>
</evidence>
<dbReference type="AlphaFoldDB" id="A0A6G1CY35"/>
<feature type="compositionally biased region" description="Basic and acidic residues" evidence="1">
    <location>
        <begin position="135"/>
        <end position="146"/>
    </location>
</feature>
<dbReference type="OrthoDB" id="770781at2759"/>
<feature type="compositionally biased region" description="Low complexity" evidence="1">
    <location>
        <begin position="162"/>
        <end position="177"/>
    </location>
</feature>
<organism evidence="3 4">
    <name type="scientific">Oryza meyeriana var. granulata</name>
    <dbReference type="NCBI Taxonomy" id="110450"/>
    <lineage>
        <taxon>Eukaryota</taxon>
        <taxon>Viridiplantae</taxon>
        <taxon>Streptophyta</taxon>
        <taxon>Embryophyta</taxon>
        <taxon>Tracheophyta</taxon>
        <taxon>Spermatophyta</taxon>
        <taxon>Magnoliopsida</taxon>
        <taxon>Liliopsida</taxon>
        <taxon>Poales</taxon>
        <taxon>Poaceae</taxon>
        <taxon>BOP clade</taxon>
        <taxon>Oryzoideae</taxon>
        <taxon>Oryzeae</taxon>
        <taxon>Oryzinae</taxon>
        <taxon>Oryza</taxon>
        <taxon>Oryza meyeriana</taxon>
    </lineage>
</organism>
<evidence type="ECO:0000313" key="4">
    <source>
        <dbReference type="Proteomes" id="UP000479710"/>
    </source>
</evidence>
<keyword evidence="2" id="KW-0472">Membrane</keyword>
<feature type="compositionally biased region" description="Basic residues" evidence="1">
    <location>
        <begin position="98"/>
        <end position="107"/>
    </location>
</feature>
<evidence type="ECO:0000256" key="2">
    <source>
        <dbReference type="SAM" id="Phobius"/>
    </source>
</evidence>
<sequence>MLKDFSTSMDAITFGFAAMAILISMFLLMAIFEHLIKPHVFPPDGSLAGAVLHPARCRHGVSSGKLRSLPMWSLIHSLSLSLSLARSHVLIAMASGRSGRRRPRKQQRWTGASVRSSDGQELPATCSGCGGGSAEPKHKSGSDGRKRLVTVAGGADPPPPGTGAAATTAPASGGRPTSTPTCRLLAARDDGGGGSF</sequence>
<accession>A0A6G1CY35</accession>
<keyword evidence="2" id="KW-1133">Transmembrane helix</keyword>
<dbReference type="PANTHER" id="PTHR33728">
    <property type="entry name" value="CTTNBP 2 AMINO-TERMINAL-LIKE PROTEIN"/>
    <property type="match status" value="1"/>
</dbReference>
<dbReference type="Proteomes" id="UP000479710">
    <property type="component" value="Unassembled WGS sequence"/>
</dbReference>
<feature type="compositionally biased region" description="Polar residues" evidence="1">
    <location>
        <begin position="109"/>
        <end position="119"/>
    </location>
</feature>